<name>A0A1B9ATX1_9BACI</name>
<gene>
    <name evidence="1" type="ORF">A8F95_08695</name>
</gene>
<dbReference type="AlphaFoldDB" id="A0A1B9ATX1"/>
<protein>
    <submittedName>
        <fullName evidence="1">Uncharacterized protein</fullName>
    </submittedName>
</protein>
<proteinExistence type="predicted"/>
<organism evidence="1 2">
    <name type="scientific">Pseudobacillus wudalianchiensis</name>
    <dbReference type="NCBI Taxonomy" id="1743143"/>
    <lineage>
        <taxon>Bacteria</taxon>
        <taxon>Bacillati</taxon>
        <taxon>Bacillota</taxon>
        <taxon>Bacilli</taxon>
        <taxon>Bacillales</taxon>
        <taxon>Bacillaceae</taxon>
        <taxon>Pseudobacillus</taxon>
    </lineage>
</organism>
<comment type="caution">
    <text evidence="1">The sequence shown here is derived from an EMBL/GenBank/DDBJ whole genome shotgun (WGS) entry which is preliminary data.</text>
</comment>
<keyword evidence="2" id="KW-1185">Reference proteome</keyword>
<evidence type="ECO:0000313" key="2">
    <source>
        <dbReference type="Proteomes" id="UP000092578"/>
    </source>
</evidence>
<dbReference type="RefSeq" id="WP_065410762.1">
    <property type="nucleotide sequence ID" value="NZ_MAYT01000023.1"/>
</dbReference>
<dbReference type="EMBL" id="MAYT01000023">
    <property type="protein sequence ID" value="OCA87313.1"/>
    <property type="molecule type" value="Genomic_DNA"/>
</dbReference>
<dbReference type="Proteomes" id="UP000092578">
    <property type="component" value="Unassembled WGS sequence"/>
</dbReference>
<sequence>MRDKQRSFSPVATVIREAAGSGNQFAKYLIQSRDYFAEKNEKHRRERVVISLQQRLKYTKHSKCQRKIQRQLQELGEAK</sequence>
<reference evidence="2" key="1">
    <citation type="submission" date="2016-05" db="EMBL/GenBank/DDBJ databases">
        <authorList>
            <person name="Liu B."/>
            <person name="Wang J."/>
            <person name="Zhu Y."/>
            <person name="Liu G."/>
            <person name="Chen Q."/>
            <person name="Chen Z."/>
            <person name="Lan J."/>
            <person name="Che J."/>
            <person name="Ge C."/>
            <person name="Shi H."/>
            <person name="Pan Z."/>
            <person name="Liu X."/>
        </authorList>
    </citation>
    <scope>NUCLEOTIDE SEQUENCE [LARGE SCALE GENOMIC DNA]</scope>
    <source>
        <strain evidence="2">FJAT-27215</strain>
    </source>
</reference>
<accession>A0A1B9ATX1</accession>
<evidence type="ECO:0000313" key="1">
    <source>
        <dbReference type="EMBL" id="OCA87313.1"/>
    </source>
</evidence>